<gene>
    <name evidence="1" type="ORF">C3Z13_09750</name>
</gene>
<evidence type="ECO:0000313" key="2">
    <source>
        <dbReference type="Proteomes" id="UP000237229"/>
    </source>
</evidence>
<dbReference type="Proteomes" id="UP000237229">
    <property type="component" value="Unassembled WGS sequence"/>
</dbReference>
<keyword evidence="2" id="KW-1185">Reference proteome</keyword>
<protein>
    <submittedName>
        <fullName evidence="1">Uncharacterized protein</fullName>
    </submittedName>
</protein>
<sequence>MSDYISRAEFERFTRYNEERYLSLFNRVLGLDLVLRGIVLPLSTQQSSEKVIQDIVWLLDDVKTQMITSDSIAPEHQKDIFASTNEMIKMLQDRLHKMEKQGNENKL</sequence>
<organism evidence="1 2">
    <name type="scientific">Avibacterium endocarditidis</name>
    <dbReference type="NCBI Taxonomy" id="380674"/>
    <lineage>
        <taxon>Bacteria</taxon>
        <taxon>Pseudomonadati</taxon>
        <taxon>Pseudomonadota</taxon>
        <taxon>Gammaproteobacteria</taxon>
        <taxon>Pasteurellales</taxon>
        <taxon>Pasteurellaceae</taxon>
        <taxon>Avibacterium</taxon>
    </lineage>
</organism>
<accession>A0ABX4ZS34</accession>
<dbReference type="EMBL" id="PQVI01000131">
    <property type="protein sequence ID" value="POY41809.1"/>
    <property type="molecule type" value="Genomic_DNA"/>
</dbReference>
<proteinExistence type="predicted"/>
<dbReference type="RefSeq" id="WP_103855792.1">
    <property type="nucleotide sequence ID" value="NZ_CBCSDH010000003.1"/>
</dbReference>
<evidence type="ECO:0000313" key="1">
    <source>
        <dbReference type="EMBL" id="POY41809.1"/>
    </source>
</evidence>
<comment type="caution">
    <text evidence="1">The sequence shown here is derived from an EMBL/GenBank/DDBJ whole genome shotgun (WGS) entry which is preliminary data.</text>
</comment>
<name>A0ABX4ZS34_9PAST</name>
<reference evidence="1 2" key="1">
    <citation type="submission" date="2018-02" db="EMBL/GenBank/DDBJ databases">
        <title>Classification genera of Pasteurellaceae by whole genome sequence comparison.</title>
        <authorList>
            <person name="Christensen H."/>
        </authorList>
    </citation>
    <scope>NUCLEOTIDE SEQUENCE [LARGE SCALE GENOMIC DNA]</scope>
    <source>
        <strain evidence="1 2">20186H4H1</strain>
    </source>
</reference>